<dbReference type="AlphaFoldDB" id="A0A4R2K8N3"/>
<dbReference type="GO" id="GO:0005829">
    <property type="term" value="C:cytosol"/>
    <property type="evidence" value="ECO:0007669"/>
    <property type="project" value="TreeGrafter"/>
</dbReference>
<dbReference type="PROSITE" id="PS51352">
    <property type="entry name" value="THIOREDOXIN_2"/>
    <property type="match status" value="1"/>
</dbReference>
<dbReference type="GO" id="GO:0042744">
    <property type="term" value="P:hydrogen peroxide catabolic process"/>
    <property type="evidence" value="ECO:0007669"/>
    <property type="project" value="TreeGrafter"/>
</dbReference>
<protein>
    <recommendedName>
        <fullName evidence="4">Alkyl hydroperoxide reductase C</fullName>
        <ecNumber evidence="3">1.11.1.26</ecNumber>
    </recommendedName>
    <alternativeName>
        <fullName evidence="9">Peroxiredoxin</fullName>
    </alternativeName>
</protein>
<evidence type="ECO:0000313" key="13">
    <source>
        <dbReference type="Proteomes" id="UP000295142"/>
    </source>
</evidence>
<evidence type="ECO:0000256" key="3">
    <source>
        <dbReference type="ARBA" id="ARBA00013021"/>
    </source>
</evidence>
<dbReference type="Gene3D" id="3.30.1020.10">
    <property type="entry name" value="Antioxidant, Horf6, Chain A, domain2"/>
    <property type="match status" value="1"/>
</dbReference>
<accession>A0A4R2K8N3</accession>
<comment type="similarity">
    <text evidence="1">Belongs to the peroxiredoxin family. AhpC/Prx1 subfamily.</text>
</comment>
<evidence type="ECO:0000256" key="9">
    <source>
        <dbReference type="ARBA" id="ARBA00032077"/>
    </source>
</evidence>
<dbReference type="SUPFAM" id="SSF52833">
    <property type="entry name" value="Thioredoxin-like"/>
    <property type="match status" value="1"/>
</dbReference>
<evidence type="ECO:0000256" key="7">
    <source>
        <dbReference type="ARBA" id="ARBA00023002"/>
    </source>
</evidence>
<name>A0A4R2K8N3_9RHOB</name>
<evidence type="ECO:0000256" key="4">
    <source>
        <dbReference type="ARBA" id="ARBA00017462"/>
    </source>
</evidence>
<dbReference type="InterPro" id="IPR050217">
    <property type="entry name" value="Peroxiredoxin"/>
</dbReference>
<dbReference type="EC" id="1.11.1.26" evidence="3"/>
<keyword evidence="7" id="KW-0560">Oxidoreductase</keyword>
<dbReference type="GO" id="GO:0033554">
    <property type="term" value="P:cellular response to stress"/>
    <property type="evidence" value="ECO:0007669"/>
    <property type="project" value="TreeGrafter"/>
</dbReference>
<evidence type="ECO:0000256" key="2">
    <source>
        <dbReference type="ARBA" id="ARBA00011654"/>
    </source>
</evidence>
<dbReference type="Proteomes" id="UP000295142">
    <property type="component" value="Unassembled WGS sequence"/>
</dbReference>
<evidence type="ECO:0000256" key="8">
    <source>
        <dbReference type="ARBA" id="ARBA00023284"/>
    </source>
</evidence>
<keyword evidence="13" id="KW-1185">Reference proteome</keyword>
<dbReference type="PANTHER" id="PTHR10681">
    <property type="entry name" value="THIOREDOXIN PEROXIDASE"/>
    <property type="match status" value="1"/>
</dbReference>
<dbReference type="RefSeq" id="WP_165905404.1">
    <property type="nucleotide sequence ID" value="NZ_SLWW01000028.1"/>
</dbReference>
<dbReference type="InterPro" id="IPR019479">
    <property type="entry name" value="Peroxiredoxin_C"/>
</dbReference>
<dbReference type="EMBL" id="SLWW01000028">
    <property type="protein sequence ID" value="TCO68307.1"/>
    <property type="molecule type" value="Genomic_DNA"/>
</dbReference>
<evidence type="ECO:0000259" key="11">
    <source>
        <dbReference type="PROSITE" id="PS51352"/>
    </source>
</evidence>
<reference evidence="12 13" key="1">
    <citation type="submission" date="2019-03" db="EMBL/GenBank/DDBJ databases">
        <title>Genomic Encyclopedia of Type Strains, Phase IV (KMG-IV): sequencing the most valuable type-strain genomes for metagenomic binning, comparative biology and taxonomic classification.</title>
        <authorList>
            <person name="Goeker M."/>
        </authorList>
    </citation>
    <scope>NUCLEOTIDE SEQUENCE [LARGE SCALE GENOMIC DNA]</scope>
    <source>
        <strain evidence="12 13">DSM 4868</strain>
    </source>
</reference>
<keyword evidence="6" id="KW-0049">Antioxidant</keyword>
<keyword evidence="8" id="KW-0676">Redox-active center</keyword>
<proteinExistence type="inferred from homology"/>
<dbReference type="GO" id="GO:0008379">
    <property type="term" value="F:thioredoxin peroxidase activity"/>
    <property type="evidence" value="ECO:0007669"/>
    <property type="project" value="TreeGrafter"/>
</dbReference>
<evidence type="ECO:0000256" key="5">
    <source>
        <dbReference type="ARBA" id="ARBA00022559"/>
    </source>
</evidence>
<evidence type="ECO:0000313" key="12">
    <source>
        <dbReference type="EMBL" id="TCO68307.1"/>
    </source>
</evidence>
<keyword evidence="5" id="KW-0575">Peroxidase</keyword>
<comment type="catalytic activity">
    <reaction evidence="10">
        <text>a hydroperoxide + NADH + H(+) = an alcohol + NAD(+) + H2O</text>
        <dbReference type="Rhea" id="RHEA:62628"/>
        <dbReference type="ChEBI" id="CHEBI:15377"/>
        <dbReference type="ChEBI" id="CHEBI:15378"/>
        <dbReference type="ChEBI" id="CHEBI:30879"/>
        <dbReference type="ChEBI" id="CHEBI:35924"/>
        <dbReference type="ChEBI" id="CHEBI:57540"/>
        <dbReference type="ChEBI" id="CHEBI:57945"/>
        <dbReference type="EC" id="1.11.1.26"/>
    </reaction>
</comment>
<evidence type="ECO:0000256" key="6">
    <source>
        <dbReference type="ARBA" id="ARBA00022862"/>
    </source>
</evidence>
<dbReference type="GO" id="GO:0102039">
    <property type="term" value="F:NADH-dependent peroxiredoxin activity"/>
    <property type="evidence" value="ECO:0007669"/>
    <property type="project" value="UniProtKB-EC"/>
</dbReference>
<dbReference type="GO" id="GO:0006979">
    <property type="term" value="P:response to oxidative stress"/>
    <property type="evidence" value="ECO:0007669"/>
    <property type="project" value="TreeGrafter"/>
</dbReference>
<dbReference type="InterPro" id="IPR036249">
    <property type="entry name" value="Thioredoxin-like_sf"/>
</dbReference>
<gene>
    <name evidence="12" type="ORF">EV655_1284</name>
</gene>
<comment type="caution">
    <text evidence="12">The sequence shown here is derived from an EMBL/GenBank/DDBJ whole genome shotgun (WGS) entry which is preliminary data.</text>
</comment>
<comment type="subunit">
    <text evidence="2">Homodimer; disulfide-linked, upon oxidation. 5 homodimers assemble to form a ring-like decamer.</text>
</comment>
<dbReference type="Gene3D" id="3.40.30.10">
    <property type="entry name" value="Glutaredoxin"/>
    <property type="match status" value="1"/>
</dbReference>
<dbReference type="InterPro" id="IPR013766">
    <property type="entry name" value="Thioredoxin_domain"/>
</dbReference>
<sequence>MSIFHPSGPQDGAQIALHLPRSYRMTVPWLPRIGDIFPDFSAPTTKGPLDFHAWAETGWTVLFGQPGAFTPVCTTELASFAAAQGDFAGRGTRLIGLCVNTCTELEDWCTDIGRIFGVSVDFPMIGDRDGMLAEAFGMHHPKDAGPVPIRKTFILDPALHVRMILSYPARIGRNTEETLRILDALQAQDRLDVATPADWVPGADFLVPASFDRARADAVFGDDWTEIRPYLRVVNAQMHDPASRPGNVLRPPTAAD</sequence>
<dbReference type="Pfam" id="PF00578">
    <property type="entry name" value="AhpC-TSA"/>
    <property type="match status" value="1"/>
</dbReference>
<dbReference type="Pfam" id="PF10417">
    <property type="entry name" value="1-cysPrx_C"/>
    <property type="match status" value="1"/>
</dbReference>
<dbReference type="GO" id="GO:0045454">
    <property type="term" value="P:cell redox homeostasis"/>
    <property type="evidence" value="ECO:0007669"/>
    <property type="project" value="TreeGrafter"/>
</dbReference>
<feature type="domain" description="Thioredoxin" evidence="11">
    <location>
        <begin position="31"/>
        <end position="187"/>
    </location>
</feature>
<evidence type="ECO:0000256" key="10">
    <source>
        <dbReference type="ARBA" id="ARBA00047572"/>
    </source>
</evidence>
<evidence type="ECO:0000256" key="1">
    <source>
        <dbReference type="ARBA" id="ARBA00009796"/>
    </source>
</evidence>
<dbReference type="InterPro" id="IPR000866">
    <property type="entry name" value="AhpC/TSA"/>
</dbReference>
<organism evidence="12 13">
    <name type="scientific">Rhodovulum euryhalinum</name>
    <dbReference type="NCBI Taxonomy" id="35805"/>
    <lineage>
        <taxon>Bacteria</taxon>
        <taxon>Pseudomonadati</taxon>
        <taxon>Pseudomonadota</taxon>
        <taxon>Alphaproteobacteria</taxon>
        <taxon>Rhodobacterales</taxon>
        <taxon>Paracoccaceae</taxon>
        <taxon>Rhodovulum</taxon>
    </lineage>
</organism>
<dbReference type="PANTHER" id="PTHR10681:SF121">
    <property type="entry name" value="ALKYL HYDROPEROXIDE REDUCTASE C"/>
    <property type="match status" value="1"/>
</dbReference>